<dbReference type="InterPro" id="IPR014325">
    <property type="entry name" value="RNA_pol_sigma-E_actinobac"/>
</dbReference>
<evidence type="ECO:0000259" key="7">
    <source>
        <dbReference type="Pfam" id="PF08281"/>
    </source>
</evidence>
<dbReference type="NCBIfam" id="TIGR02983">
    <property type="entry name" value="SigE-fam_strep"/>
    <property type="match status" value="1"/>
</dbReference>
<dbReference type="InterPro" id="IPR013324">
    <property type="entry name" value="RNA_pol_sigma_r3/r4-like"/>
</dbReference>
<accession>A0ABP5DNB4</accession>
<dbReference type="InterPro" id="IPR013325">
    <property type="entry name" value="RNA_pol_sigma_r2"/>
</dbReference>
<evidence type="ECO:0000256" key="5">
    <source>
        <dbReference type="ARBA" id="ARBA00023163"/>
    </source>
</evidence>
<keyword evidence="9" id="KW-1185">Reference proteome</keyword>
<feature type="domain" description="RNA polymerase sigma-70 region 2" evidence="6">
    <location>
        <begin position="25"/>
        <end position="85"/>
    </location>
</feature>
<dbReference type="CDD" id="cd06171">
    <property type="entry name" value="Sigma70_r4"/>
    <property type="match status" value="1"/>
</dbReference>
<dbReference type="Gene3D" id="1.10.10.10">
    <property type="entry name" value="Winged helix-like DNA-binding domain superfamily/Winged helix DNA-binding domain"/>
    <property type="match status" value="1"/>
</dbReference>
<keyword evidence="5" id="KW-0804">Transcription</keyword>
<dbReference type="PANTHER" id="PTHR43133">
    <property type="entry name" value="RNA POLYMERASE ECF-TYPE SIGMA FACTO"/>
    <property type="match status" value="1"/>
</dbReference>
<keyword evidence="4" id="KW-0238">DNA-binding</keyword>
<dbReference type="PANTHER" id="PTHR43133:SF50">
    <property type="entry name" value="ECF RNA POLYMERASE SIGMA FACTOR SIGM"/>
    <property type="match status" value="1"/>
</dbReference>
<dbReference type="InterPro" id="IPR007627">
    <property type="entry name" value="RNA_pol_sigma70_r2"/>
</dbReference>
<evidence type="ECO:0000256" key="3">
    <source>
        <dbReference type="ARBA" id="ARBA00023082"/>
    </source>
</evidence>
<evidence type="ECO:0000313" key="9">
    <source>
        <dbReference type="Proteomes" id="UP001499854"/>
    </source>
</evidence>
<organism evidence="8 9">
    <name type="scientific">Catenulispora subtropica</name>
    <dbReference type="NCBI Taxonomy" id="450798"/>
    <lineage>
        <taxon>Bacteria</taxon>
        <taxon>Bacillati</taxon>
        <taxon>Actinomycetota</taxon>
        <taxon>Actinomycetes</taxon>
        <taxon>Catenulisporales</taxon>
        <taxon>Catenulisporaceae</taxon>
        <taxon>Catenulispora</taxon>
    </lineage>
</organism>
<reference evidence="9" key="1">
    <citation type="journal article" date="2019" name="Int. J. Syst. Evol. Microbiol.">
        <title>The Global Catalogue of Microorganisms (GCM) 10K type strain sequencing project: providing services to taxonomists for standard genome sequencing and annotation.</title>
        <authorList>
            <consortium name="The Broad Institute Genomics Platform"/>
            <consortium name="The Broad Institute Genome Sequencing Center for Infectious Disease"/>
            <person name="Wu L."/>
            <person name="Ma J."/>
        </authorList>
    </citation>
    <scope>NUCLEOTIDE SEQUENCE [LARGE SCALE GENOMIC DNA]</scope>
    <source>
        <strain evidence="9">JCM 16013</strain>
    </source>
</reference>
<dbReference type="Proteomes" id="UP001499854">
    <property type="component" value="Unassembled WGS sequence"/>
</dbReference>
<feature type="domain" description="RNA polymerase sigma factor 70 region 4 type 2" evidence="7">
    <location>
        <begin position="111"/>
        <end position="163"/>
    </location>
</feature>
<protein>
    <submittedName>
        <fullName evidence="8">SigE family RNA polymerase sigma factor</fullName>
    </submittedName>
</protein>
<dbReference type="Pfam" id="PF08281">
    <property type="entry name" value="Sigma70_r4_2"/>
    <property type="match status" value="1"/>
</dbReference>
<dbReference type="SUPFAM" id="SSF88659">
    <property type="entry name" value="Sigma3 and sigma4 domains of RNA polymerase sigma factors"/>
    <property type="match status" value="1"/>
</dbReference>
<dbReference type="RefSeq" id="WP_344659378.1">
    <property type="nucleotide sequence ID" value="NZ_BAAAQM010000028.1"/>
</dbReference>
<dbReference type="InterPro" id="IPR039425">
    <property type="entry name" value="RNA_pol_sigma-70-like"/>
</dbReference>
<keyword evidence="3" id="KW-0731">Sigma factor</keyword>
<keyword evidence="2" id="KW-0805">Transcription regulation</keyword>
<evidence type="ECO:0000256" key="4">
    <source>
        <dbReference type="ARBA" id="ARBA00023125"/>
    </source>
</evidence>
<evidence type="ECO:0000313" key="8">
    <source>
        <dbReference type="EMBL" id="GAA1981428.1"/>
    </source>
</evidence>
<gene>
    <name evidence="8" type="ORF">GCM10009838_48350</name>
</gene>
<comment type="caution">
    <text evidence="8">The sequence shown here is derived from an EMBL/GenBank/DDBJ whole genome shotgun (WGS) entry which is preliminary data.</text>
</comment>
<dbReference type="NCBIfam" id="TIGR02937">
    <property type="entry name" value="sigma70-ECF"/>
    <property type="match status" value="1"/>
</dbReference>
<dbReference type="EMBL" id="BAAAQM010000028">
    <property type="protein sequence ID" value="GAA1981428.1"/>
    <property type="molecule type" value="Genomic_DNA"/>
</dbReference>
<comment type="similarity">
    <text evidence="1">Belongs to the sigma-70 factor family. ECF subfamily.</text>
</comment>
<dbReference type="InterPro" id="IPR014284">
    <property type="entry name" value="RNA_pol_sigma-70_dom"/>
</dbReference>
<name>A0ABP5DNB4_9ACTN</name>
<evidence type="ECO:0000259" key="6">
    <source>
        <dbReference type="Pfam" id="PF04542"/>
    </source>
</evidence>
<dbReference type="Gene3D" id="1.10.1740.10">
    <property type="match status" value="1"/>
</dbReference>
<dbReference type="InterPro" id="IPR013249">
    <property type="entry name" value="RNA_pol_sigma70_r4_t2"/>
</dbReference>
<proteinExistence type="inferred from homology"/>
<evidence type="ECO:0000256" key="1">
    <source>
        <dbReference type="ARBA" id="ARBA00010641"/>
    </source>
</evidence>
<dbReference type="SUPFAM" id="SSF88946">
    <property type="entry name" value="Sigma2 domain of RNA polymerase sigma factors"/>
    <property type="match status" value="1"/>
</dbReference>
<sequence length="175" mass="19870">MRGGGSAPKAVQEDSFREFVEASWHRLLRTAYLLTGDHGAAEDLVQTALMRSYKHWGRIERDDAPEVYVRRVMVNANITAWRRRRVVEHFVAEPPERGGGPDHQEAHALRDELWRTVRAMPPRMRTVFVLRYFEDMSEAEVAAVMGCAVGSVKSQISRGLAKLRTELRVEGVRGA</sequence>
<dbReference type="InterPro" id="IPR036388">
    <property type="entry name" value="WH-like_DNA-bd_sf"/>
</dbReference>
<evidence type="ECO:0000256" key="2">
    <source>
        <dbReference type="ARBA" id="ARBA00023015"/>
    </source>
</evidence>
<dbReference type="Pfam" id="PF04542">
    <property type="entry name" value="Sigma70_r2"/>
    <property type="match status" value="1"/>
</dbReference>